<evidence type="ECO:0000259" key="3">
    <source>
        <dbReference type="PROSITE" id="PS51201"/>
    </source>
</evidence>
<gene>
    <name evidence="4" type="ORF">NITMOv2_1871</name>
</gene>
<evidence type="ECO:0000256" key="2">
    <source>
        <dbReference type="SAM" id="Phobius"/>
    </source>
</evidence>
<dbReference type="Gene3D" id="1.10.287.70">
    <property type="match status" value="1"/>
</dbReference>
<feature type="transmembrane region" description="Helical" evidence="2">
    <location>
        <begin position="59"/>
        <end position="78"/>
    </location>
</feature>
<evidence type="ECO:0000313" key="4">
    <source>
        <dbReference type="EMBL" id="ALA58291.1"/>
    </source>
</evidence>
<dbReference type="SUPFAM" id="SSF81324">
    <property type="entry name" value="Voltage-gated potassium channels"/>
    <property type="match status" value="1"/>
</dbReference>
<dbReference type="Pfam" id="PF02254">
    <property type="entry name" value="TrkA_N"/>
    <property type="match status" value="1"/>
</dbReference>
<keyword evidence="4" id="KW-0813">Transport</keyword>
<proteinExistence type="predicted"/>
<evidence type="ECO:0000313" key="5">
    <source>
        <dbReference type="Proteomes" id="UP000069205"/>
    </source>
</evidence>
<dbReference type="Gene3D" id="3.40.50.720">
    <property type="entry name" value="NAD(P)-binding Rossmann-like Domain"/>
    <property type="match status" value="1"/>
</dbReference>
<dbReference type="InterPro" id="IPR003148">
    <property type="entry name" value="RCK_N"/>
</dbReference>
<keyword evidence="2" id="KW-1133">Transmembrane helix</keyword>
<dbReference type="InterPro" id="IPR050721">
    <property type="entry name" value="Trk_Ktr_HKT_K-transport"/>
</dbReference>
<dbReference type="InterPro" id="IPR013099">
    <property type="entry name" value="K_chnl_dom"/>
</dbReference>
<feature type="transmembrane region" description="Helical" evidence="2">
    <location>
        <begin position="90"/>
        <end position="115"/>
    </location>
</feature>
<protein>
    <submittedName>
        <fullName evidence="4">Putative potassium channel NAD-binding component TrkA</fullName>
    </submittedName>
</protein>
<dbReference type="PANTHER" id="PTHR43833">
    <property type="entry name" value="POTASSIUM CHANNEL PROTEIN 2-RELATED-RELATED"/>
    <property type="match status" value="1"/>
</dbReference>
<feature type="domain" description="RCK N-terminal" evidence="3">
    <location>
        <begin position="133"/>
        <end position="253"/>
    </location>
</feature>
<reference evidence="4 5" key="1">
    <citation type="journal article" date="2015" name="Proc. Natl. Acad. Sci. U.S.A.">
        <title>Expanded metabolic versatility of ubiquitous nitrite-oxidizing bacteria from the genus Nitrospira.</title>
        <authorList>
            <person name="Koch H."/>
            <person name="Lucker S."/>
            <person name="Albertsen M."/>
            <person name="Kitzinger K."/>
            <person name="Herbold C."/>
            <person name="Spieck E."/>
            <person name="Nielsen P.H."/>
            <person name="Wagner M."/>
            <person name="Daims H."/>
        </authorList>
    </citation>
    <scope>NUCLEOTIDE SEQUENCE [LARGE SCALE GENOMIC DNA]</scope>
    <source>
        <strain evidence="4 5">NSP M-1</strain>
    </source>
</reference>
<accession>A0A0K2GBE4</accession>
<keyword evidence="4" id="KW-0407">Ion channel</keyword>
<dbReference type="Proteomes" id="UP000069205">
    <property type="component" value="Chromosome"/>
</dbReference>
<keyword evidence="2" id="KW-0472">Membrane</keyword>
<dbReference type="PANTHER" id="PTHR43833:SF9">
    <property type="entry name" value="POTASSIUM CHANNEL PROTEIN YUGO-RELATED"/>
    <property type="match status" value="1"/>
</dbReference>
<dbReference type="STRING" id="42253.NITMOv2_1871"/>
<dbReference type="KEGG" id="nmv:NITMOv2_1871"/>
<dbReference type="GO" id="GO:0005886">
    <property type="term" value="C:plasma membrane"/>
    <property type="evidence" value="ECO:0007669"/>
    <property type="project" value="UniProtKB-SubCell"/>
</dbReference>
<dbReference type="Pfam" id="PF07885">
    <property type="entry name" value="Ion_trans_2"/>
    <property type="match status" value="1"/>
</dbReference>
<dbReference type="OrthoDB" id="9785285at2"/>
<evidence type="ECO:0000256" key="1">
    <source>
        <dbReference type="ARBA" id="ARBA00004651"/>
    </source>
</evidence>
<dbReference type="AlphaFoldDB" id="A0A0K2GBE4"/>
<dbReference type="PROSITE" id="PS51201">
    <property type="entry name" value="RCK_N"/>
    <property type="match status" value="1"/>
</dbReference>
<sequence>MRTVRSPRSAADQILFTRADLKPGRTLLFRIALVLALFALVFLVLWLERDGLKDNQDDHMTAVDVLYFAMVTVTTVGYGDIVPVTPRARLLDAVFVTPIRLVIWFLFLGTAYQLVVRQYMEGYRMAKVQAALRDHIIVCGFGYTGWSAAKELLAKGAEPDRIAVIDRGEERVRAALELGLIAFRGDATQEAMLQHAMIQRARAVIIATGRDDANALVLLTARHLNPTVEILVSAVEEENVKLFRQGGASAIISPSTFGGYLLAAAVGHPHFTEYVQDLLTAGGRVNLIERPVEPEEIGRTASALKPDILLRLYRRGSVIHFWDLQEGEKMETGDILLVLKSTPDATASDRAA</sequence>
<dbReference type="SUPFAM" id="SSF51735">
    <property type="entry name" value="NAD(P)-binding Rossmann-fold domains"/>
    <property type="match status" value="1"/>
</dbReference>
<comment type="subcellular location">
    <subcellularLocation>
        <location evidence="1">Cell membrane</location>
        <topology evidence="1">Multi-pass membrane protein</topology>
    </subcellularLocation>
</comment>
<keyword evidence="2" id="KW-0812">Transmembrane</keyword>
<keyword evidence="4" id="KW-0406">Ion transport</keyword>
<name>A0A0K2GBE4_NITMO</name>
<feature type="transmembrane region" description="Helical" evidence="2">
    <location>
        <begin position="27"/>
        <end position="47"/>
    </location>
</feature>
<dbReference type="PATRIC" id="fig|42253.5.peg.1842"/>
<dbReference type="RefSeq" id="WP_053379482.1">
    <property type="nucleotide sequence ID" value="NZ_CP011801.1"/>
</dbReference>
<dbReference type="EMBL" id="CP011801">
    <property type="protein sequence ID" value="ALA58291.1"/>
    <property type="molecule type" value="Genomic_DNA"/>
</dbReference>
<keyword evidence="5" id="KW-1185">Reference proteome</keyword>
<dbReference type="InterPro" id="IPR036291">
    <property type="entry name" value="NAD(P)-bd_dom_sf"/>
</dbReference>
<organism evidence="4 5">
    <name type="scientific">Nitrospira moscoviensis</name>
    <dbReference type="NCBI Taxonomy" id="42253"/>
    <lineage>
        <taxon>Bacteria</taxon>
        <taxon>Pseudomonadati</taxon>
        <taxon>Nitrospirota</taxon>
        <taxon>Nitrospiria</taxon>
        <taxon>Nitrospirales</taxon>
        <taxon>Nitrospiraceae</taxon>
        <taxon>Nitrospira</taxon>
    </lineage>
</organism>
<dbReference type="GO" id="GO:0034220">
    <property type="term" value="P:monoatomic ion transmembrane transport"/>
    <property type="evidence" value="ECO:0007669"/>
    <property type="project" value="UniProtKB-KW"/>
</dbReference>
<dbReference type="GO" id="GO:0006813">
    <property type="term" value="P:potassium ion transport"/>
    <property type="evidence" value="ECO:0007669"/>
    <property type="project" value="InterPro"/>
</dbReference>